<keyword evidence="1" id="KW-0378">Hydrolase</keyword>
<organism evidence="1 2">
    <name type="scientific">Thelephora ganbajun</name>
    <name type="common">Ganba fungus</name>
    <dbReference type="NCBI Taxonomy" id="370292"/>
    <lineage>
        <taxon>Eukaryota</taxon>
        <taxon>Fungi</taxon>
        <taxon>Dikarya</taxon>
        <taxon>Basidiomycota</taxon>
        <taxon>Agaricomycotina</taxon>
        <taxon>Agaricomycetes</taxon>
        <taxon>Thelephorales</taxon>
        <taxon>Thelephoraceae</taxon>
        <taxon>Thelephora</taxon>
    </lineage>
</organism>
<comment type="caution">
    <text evidence="1">The sequence shown here is derived from an EMBL/GenBank/DDBJ whole genome shotgun (WGS) entry which is preliminary data.</text>
</comment>
<reference evidence="1" key="1">
    <citation type="submission" date="2019-10" db="EMBL/GenBank/DDBJ databases">
        <authorList>
            <consortium name="DOE Joint Genome Institute"/>
            <person name="Kuo A."/>
            <person name="Miyauchi S."/>
            <person name="Kiss E."/>
            <person name="Drula E."/>
            <person name="Kohler A."/>
            <person name="Sanchez-Garcia M."/>
            <person name="Andreopoulos B."/>
            <person name="Barry K.W."/>
            <person name="Bonito G."/>
            <person name="Buee M."/>
            <person name="Carver A."/>
            <person name="Chen C."/>
            <person name="Cichocki N."/>
            <person name="Clum A."/>
            <person name="Culley D."/>
            <person name="Crous P.W."/>
            <person name="Fauchery L."/>
            <person name="Girlanda M."/>
            <person name="Hayes R."/>
            <person name="Keri Z."/>
            <person name="Labutti K."/>
            <person name="Lipzen A."/>
            <person name="Lombard V."/>
            <person name="Magnuson J."/>
            <person name="Maillard F."/>
            <person name="Morin E."/>
            <person name="Murat C."/>
            <person name="Nolan M."/>
            <person name="Ohm R."/>
            <person name="Pangilinan J."/>
            <person name="Pereira M."/>
            <person name="Perotto S."/>
            <person name="Peter M."/>
            <person name="Riley R."/>
            <person name="Sitrit Y."/>
            <person name="Stielow B."/>
            <person name="Szollosi G."/>
            <person name="Zifcakova L."/>
            <person name="Stursova M."/>
            <person name="Spatafora J.W."/>
            <person name="Tedersoo L."/>
            <person name="Vaario L.-M."/>
            <person name="Yamada A."/>
            <person name="Yan M."/>
            <person name="Wang P."/>
            <person name="Xu J."/>
            <person name="Bruns T."/>
            <person name="Baldrian P."/>
            <person name="Vilgalys R."/>
            <person name="Henrissat B."/>
            <person name="Grigoriev I.V."/>
            <person name="Hibbett D."/>
            <person name="Nagy L.G."/>
            <person name="Martin F.M."/>
        </authorList>
    </citation>
    <scope>NUCLEOTIDE SEQUENCE</scope>
    <source>
        <strain evidence="1">P2</strain>
    </source>
</reference>
<reference evidence="1" key="2">
    <citation type="journal article" date="2020" name="Nat. Commun.">
        <title>Large-scale genome sequencing of mycorrhizal fungi provides insights into the early evolution of symbiotic traits.</title>
        <authorList>
            <person name="Miyauchi S."/>
            <person name="Kiss E."/>
            <person name="Kuo A."/>
            <person name="Drula E."/>
            <person name="Kohler A."/>
            <person name="Sanchez-Garcia M."/>
            <person name="Morin E."/>
            <person name="Andreopoulos B."/>
            <person name="Barry K.W."/>
            <person name="Bonito G."/>
            <person name="Buee M."/>
            <person name="Carver A."/>
            <person name="Chen C."/>
            <person name="Cichocki N."/>
            <person name="Clum A."/>
            <person name="Culley D."/>
            <person name="Crous P.W."/>
            <person name="Fauchery L."/>
            <person name="Girlanda M."/>
            <person name="Hayes R.D."/>
            <person name="Keri Z."/>
            <person name="LaButti K."/>
            <person name="Lipzen A."/>
            <person name="Lombard V."/>
            <person name="Magnuson J."/>
            <person name="Maillard F."/>
            <person name="Murat C."/>
            <person name="Nolan M."/>
            <person name="Ohm R.A."/>
            <person name="Pangilinan J."/>
            <person name="Pereira M.F."/>
            <person name="Perotto S."/>
            <person name="Peter M."/>
            <person name="Pfister S."/>
            <person name="Riley R."/>
            <person name="Sitrit Y."/>
            <person name="Stielow J.B."/>
            <person name="Szollosi G."/>
            <person name="Zifcakova L."/>
            <person name="Stursova M."/>
            <person name="Spatafora J.W."/>
            <person name="Tedersoo L."/>
            <person name="Vaario L.M."/>
            <person name="Yamada A."/>
            <person name="Yan M."/>
            <person name="Wang P."/>
            <person name="Xu J."/>
            <person name="Bruns T."/>
            <person name="Baldrian P."/>
            <person name="Vilgalys R."/>
            <person name="Dunand C."/>
            <person name="Henrissat B."/>
            <person name="Grigoriev I.V."/>
            <person name="Hibbett D."/>
            <person name="Nagy L.G."/>
            <person name="Martin F.M."/>
        </authorList>
    </citation>
    <scope>NUCLEOTIDE SEQUENCE</scope>
    <source>
        <strain evidence="1">P2</strain>
    </source>
</reference>
<evidence type="ECO:0000313" key="1">
    <source>
        <dbReference type="EMBL" id="KAF9651314.1"/>
    </source>
</evidence>
<name>A0ACB6ZP49_THEGA</name>
<evidence type="ECO:0000313" key="2">
    <source>
        <dbReference type="Proteomes" id="UP000886501"/>
    </source>
</evidence>
<protein>
    <submittedName>
        <fullName evidence="1">P-loop containing nucleoside triphosphate hydrolase protein</fullName>
    </submittedName>
</protein>
<gene>
    <name evidence="1" type="ORF">BDM02DRAFT_3139247</name>
</gene>
<proteinExistence type="predicted"/>
<sequence>MSKKRLSSQVGHTTDSYHRDELPIAQGKAKIIRELQRNPVTILVGETGSGKTTQIPQYILEAGISGGKCIAITQPRRVAATSLAARVAMEQGVSLGTSVGYSIRFDEHCSPNTKIKFITDGMLVRELMSDKYLSNYGVIIIDEAHERTLRTDVLLASLKQILRRRNGSSQGHDQSQDPLKVVVMSATLDAQGFSNFFDSIKPIYVKGRQHDVHIFHTLTSQPDFVEAALRTFFQIHTSNNPGDVLIFLPGQEEIENLNSSIRFYARQLPQGVMPVLVYPMYSSLHPSQQSKVFMRTPHGSRKCILATNIAETSITIPGIKYIIDTGKCKERRYVAREAGSGVDTLLTRDISRSSAMQRAGRAGREGEGFCFRLFPKQAFDSMAPTLEPEIRRCDLTAMILELKSLDLDIERLDFMDKPDEDAVYSGLTTLSILGAIDKHQNLTGAGKKMAALPVDPKFSRAILASEELGCSQEVIDIVSVLSVSSRLFLGVQNDDSNVVGTRDKFKHPSGDHCTILNAFRAYQEVVSSGTYGEATSWCARNFLNARALSEAVEIRRQLRGICKRIGINTDLSCSGQVQPIIHCLVLGLVQNAAFIQPNGFYKQVMGPSVVKIHPGSVVAQTHHPAIVYDELVFTTQTYVRGVSIVTKAEISNVFSSISGRF</sequence>
<dbReference type="EMBL" id="MU117976">
    <property type="protein sequence ID" value="KAF9651314.1"/>
    <property type="molecule type" value="Genomic_DNA"/>
</dbReference>
<accession>A0ACB6ZP49</accession>
<keyword evidence="2" id="KW-1185">Reference proteome</keyword>
<dbReference type="Proteomes" id="UP000886501">
    <property type="component" value="Unassembled WGS sequence"/>
</dbReference>